<feature type="chain" id="PRO_5009445540" evidence="1">
    <location>
        <begin position="21"/>
        <end position="110"/>
    </location>
</feature>
<accession>A0A1E1K3Y8</accession>
<gene>
    <name evidence="2" type="ORF">RAG0_03316</name>
</gene>
<evidence type="ECO:0000313" key="2">
    <source>
        <dbReference type="EMBL" id="CZS92818.1"/>
    </source>
</evidence>
<dbReference type="EMBL" id="FJUX01000013">
    <property type="protein sequence ID" value="CZS92818.1"/>
    <property type="molecule type" value="Genomic_DNA"/>
</dbReference>
<evidence type="ECO:0000256" key="1">
    <source>
        <dbReference type="SAM" id="SignalP"/>
    </source>
</evidence>
<keyword evidence="1" id="KW-0732">Signal</keyword>
<name>A0A1E1K3Y8_9HELO</name>
<sequence>MCRWIWILVAPLQVPCLSGAARGPQGWGRSDTYSSERQCYHIKNSFTKLVPLYSTIIFPPLPYFLILSQSHQDELLAYYEVGRYDPFLLSLIILAEPNPAHTPTPGEFGP</sequence>
<dbReference type="Proteomes" id="UP000178912">
    <property type="component" value="Unassembled WGS sequence"/>
</dbReference>
<evidence type="ECO:0000313" key="3">
    <source>
        <dbReference type="Proteomes" id="UP000178912"/>
    </source>
</evidence>
<feature type="signal peptide" evidence="1">
    <location>
        <begin position="1"/>
        <end position="20"/>
    </location>
</feature>
<proteinExistence type="predicted"/>
<protein>
    <submittedName>
        <fullName evidence="2">Uncharacterized protein</fullName>
    </submittedName>
</protein>
<reference evidence="3" key="1">
    <citation type="submission" date="2016-03" db="EMBL/GenBank/DDBJ databases">
        <authorList>
            <person name="Guldener U."/>
        </authorList>
    </citation>
    <scope>NUCLEOTIDE SEQUENCE [LARGE SCALE GENOMIC DNA]</scope>
    <source>
        <strain evidence="3">04CH-RAC-A.6.1</strain>
    </source>
</reference>
<organism evidence="2 3">
    <name type="scientific">Rhynchosporium agropyri</name>
    <dbReference type="NCBI Taxonomy" id="914238"/>
    <lineage>
        <taxon>Eukaryota</taxon>
        <taxon>Fungi</taxon>
        <taxon>Dikarya</taxon>
        <taxon>Ascomycota</taxon>
        <taxon>Pezizomycotina</taxon>
        <taxon>Leotiomycetes</taxon>
        <taxon>Helotiales</taxon>
        <taxon>Ploettnerulaceae</taxon>
        <taxon>Rhynchosporium</taxon>
    </lineage>
</organism>
<keyword evidence="3" id="KW-1185">Reference proteome</keyword>
<dbReference type="AlphaFoldDB" id="A0A1E1K3Y8"/>